<evidence type="ECO:0000259" key="5">
    <source>
        <dbReference type="Pfam" id="PF00775"/>
    </source>
</evidence>
<dbReference type="SUPFAM" id="SSF49482">
    <property type="entry name" value="Aromatic compound dioxygenase"/>
    <property type="match status" value="1"/>
</dbReference>
<reference evidence="6 7" key="1">
    <citation type="submission" date="2019-10" db="EMBL/GenBank/DDBJ databases">
        <title>Paraburkholderia sp. isolated from nodules of Mimosa pudica from Brazilian Atlantic Forest soils.</title>
        <authorList>
            <person name="Paulitsch F."/>
            <person name="Hungria M."/>
            <person name="Dall'Agnol R."/>
        </authorList>
    </citation>
    <scope>NUCLEOTIDE SEQUENCE [LARGE SCALE GENOMIC DNA]</scope>
    <source>
        <strain evidence="6 7">CNPSo 3157</strain>
    </source>
</reference>
<evidence type="ECO:0000256" key="2">
    <source>
        <dbReference type="ARBA" id="ARBA00022964"/>
    </source>
</evidence>
<dbReference type="Gene3D" id="2.60.130.10">
    <property type="entry name" value="Aromatic compound dioxygenase"/>
    <property type="match status" value="1"/>
</dbReference>
<protein>
    <submittedName>
        <fullName evidence="6">Intradiol ring-cleavage dioxygenase</fullName>
    </submittedName>
</protein>
<proteinExistence type="inferred from homology"/>
<dbReference type="Proteomes" id="UP000484381">
    <property type="component" value="Unassembled WGS sequence"/>
</dbReference>
<organism evidence="6 7">
    <name type="scientific">Paraburkholderia franconis</name>
    <dbReference type="NCBI Taxonomy" id="2654983"/>
    <lineage>
        <taxon>Bacteria</taxon>
        <taxon>Pseudomonadati</taxon>
        <taxon>Pseudomonadota</taxon>
        <taxon>Betaproteobacteria</taxon>
        <taxon>Burkholderiales</taxon>
        <taxon>Burkholderiaceae</taxon>
        <taxon>Paraburkholderia</taxon>
    </lineage>
</organism>
<keyword evidence="2 6" id="KW-0223">Dioxygenase</keyword>
<dbReference type="GO" id="GO:0016702">
    <property type="term" value="F:oxidoreductase activity, acting on single donors with incorporation of molecular oxygen, incorporation of two atoms of oxygen"/>
    <property type="evidence" value="ECO:0007669"/>
    <property type="project" value="InterPro"/>
</dbReference>
<evidence type="ECO:0000256" key="3">
    <source>
        <dbReference type="ARBA" id="ARBA00023002"/>
    </source>
</evidence>
<comment type="similarity">
    <text evidence="1">Belongs to the intradiol ring-cleavage dioxygenase family.</text>
</comment>
<dbReference type="AlphaFoldDB" id="A0A7X1NKK9"/>
<evidence type="ECO:0000313" key="7">
    <source>
        <dbReference type="Proteomes" id="UP000484381"/>
    </source>
</evidence>
<dbReference type="InterPro" id="IPR000627">
    <property type="entry name" value="Intradiol_dOase_C"/>
</dbReference>
<gene>
    <name evidence="6" type="ORF">GCT13_45360</name>
</gene>
<comment type="caution">
    <text evidence="6">The sequence shown here is derived from an EMBL/GenBank/DDBJ whole genome shotgun (WGS) entry which is preliminary data.</text>
</comment>
<keyword evidence="4" id="KW-0732">Signal</keyword>
<dbReference type="GO" id="GO:0008199">
    <property type="term" value="F:ferric iron binding"/>
    <property type="evidence" value="ECO:0007669"/>
    <property type="project" value="InterPro"/>
</dbReference>
<dbReference type="InterPro" id="IPR015889">
    <property type="entry name" value="Intradiol_dOase_core"/>
</dbReference>
<feature type="chain" id="PRO_5030869899" evidence="4">
    <location>
        <begin position="23"/>
        <end position="204"/>
    </location>
</feature>
<evidence type="ECO:0000256" key="4">
    <source>
        <dbReference type="SAM" id="SignalP"/>
    </source>
</evidence>
<dbReference type="RefSeq" id="WP_152768180.1">
    <property type="nucleotide sequence ID" value="NZ_WHNP01000133.1"/>
</dbReference>
<keyword evidence="3" id="KW-0560">Oxidoreductase</keyword>
<dbReference type="Pfam" id="PF00775">
    <property type="entry name" value="Dioxygenase_C"/>
    <property type="match status" value="1"/>
</dbReference>
<dbReference type="PANTHER" id="PTHR33711:SF11">
    <property type="entry name" value="DIOXYGENASE"/>
    <property type="match status" value="1"/>
</dbReference>
<feature type="signal peptide" evidence="4">
    <location>
        <begin position="1"/>
        <end position="22"/>
    </location>
</feature>
<dbReference type="EMBL" id="WHNP01000133">
    <property type="protein sequence ID" value="MPW23733.1"/>
    <property type="molecule type" value="Genomic_DNA"/>
</dbReference>
<accession>A0A7X1NKK9</accession>
<keyword evidence="7" id="KW-1185">Reference proteome</keyword>
<sequence length="204" mass="22996">MMRIVRSGKRRRAFLCQSGAMASSVLLGAWDGGQVRAGELSPTLACADDTEQTQQQTEGPFFVPGSPQRRSLLEPGIHGSRIVLGGRVLSTRCIPVANALLDFWHADGDGRYDMEGFRMRGHQFTDSGGRYRLETIVPGLYPGRTRHFHVKVQAPHWPILTTQLYFPDEPRNGRDLLFDRRLLMTVEDRGDRKVARFDFVVKLA</sequence>
<evidence type="ECO:0000256" key="1">
    <source>
        <dbReference type="ARBA" id="ARBA00007825"/>
    </source>
</evidence>
<dbReference type="CDD" id="cd00421">
    <property type="entry name" value="intradiol_dioxygenase"/>
    <property type="match status" value="1"/>
</dbReference>
<dbReference type="PANTHER" id="PTHR33711">
    <property type="entry name" value="DIOXYGENASE, PUTATIVE (AFU_ORTHOLOGUE AFUA_2G02910)-RELATED"/>
    <property type="match status" value="1"/>
</dbReference>
<evidence type="ECO:0000313" key="6">
    <source>
        <dbReference type="EMBL" id="MPW23733.1"/>
    </source>
</evidence>
<dbReference type="InterPro" id="IPR050770">
    <property type="entry name" value="Intradiol_RC_Dioxygenase"/>
</dbReference>
<name>A0A7X1NKK9_9BURK</name>
<feature type="domain" description="Intradiol ring-cleavage dioxygenases" evidence="5">
    <location>
        <begin position="58"/>
        <end position="173"/>
    </location>
</feature>